<evidence type="ECO:0000256" key="14">
    <source>
        <dbReference type="ARBA" id="ARBA00048414"/>
    </source>
</evidence>
<evidence type="ECO:0000256" key="9">
    <source>
        <dbReference type="ARBA" id="ARBA00022605"/>
    </source>
</evidence>
<evidence type="ECO:0000256" key="15">
    <source>
        <dbReference type="ARBA" id="ARBA00049537"/>
    </source>
</evidence>
<keyword evidence="17" id="KW-0560">Oxidoreductase</keyword>
<comment type="cofactor">
    <cofactor evidence="1">
        <name>pantetheine 4'-phosphate</name>
        <dbReference type="ChEBI" id="CHEBI:47942"/>
    </cofactor>
</comment>
<keyword evidence="18" id="KW-1185">Reference proteome</keyword>
<comment type="caution">
    <text evidence="17">The sequence shown here is derived from an EMBL/GenBank/DDBJ whole genome shotgun (WGS) entry which is preliminary data.</text>
</comment>
<feature type="domain" description="Carrier" evidence="16">
    <location>
        <begin position="549"/>
        <end position="624"/>
    </location>
</feature>
<keyword evidence="7" id="KW-0596">Phosphopantetheine</keyword>
<comment type="similarity">
    <text evidence="4">Belongs to the ATP-dependent AMP-binding enzyme family.</text>
</comment>
<evidence type="ECO:0000256" key="6">
    <source>
        <dbReference type="ARBA" id="ARBA00013073"/>
    </source>
</evidence>
<evidence type="ECO:0000256" key="5">
    <source>
        <dbReference type="ARBA" id="ARBA00012913"/>
    </source>
</evidence>
<dbReference type="InterPro" id="IPR036291">
    <property type="entry name" value="NAD(P)-bd_dom_sf"/>
</dbReference>
<dbReference type="SUPFAM" id="SSF51735">
    <property type="entry name" value="NAD(P)-binding Rossmann-fold domains"/>
    <property type="match status" value="1"/>
</dbReference>
<dbReference type="InterPro" id="IPR000873">
    <property type="entry name" value="AMP-dep_synth/lig_dom"/>
</dbReference>
<dbReference type="Gene3D" id="3.30.300.30">
    <property type="match status" value="1"/>
</dbReference>
<dbReference type="InterPro" id="IPR045851">
    <property type="entry name" value="AMP-bd_C_sf"/>
</dbReference>
<dbReference type="EC" id="1.2.1.95" evidence="5"/>
<dbReference type="GO" id="GO:0009085">
    <property type="term" value="P:lysine biosynthetic process"/>
    <property type="evidence" value="ECO:0007669"/>
    <property type="project" value="UniProtKB-KW"/>
</dbReference>
<dbReference type="InterPro" id="IPR036736">
    <property type="entry name" value="ACP-like_sf"/>
</dbReference>
<evidence type="ECO:0000259" key="16">
    <source>
        <dbReference type="PROSITE" id="PS50075"/>
    </source>
</evidence>
<dbReference type="Gene3D" id="3.40.50.720">
    <property type="entry name" value="NAD(P)-binding Rossmann-like Domain"/>
    <property type="match status" value="1"/>
</dbReference>
<evidence type="ECO:0000313" key="17">
    <source>
        <dbReference type="EMBL" id="MDI1485331.1"/>
    </source>
</evidence>
<evidence type="ECO:0000256" key="10">
    <source>
        <dbReference type="ARBA" id="ARBA00023154"/>
    </source>
</evidence>
<dbReference type="SUPFAM" id="SSF56801">
    <property type="entry name" value="Acetyl-CoA synthetase-like"/>
    <property type="match status" value="1"/>
</dbReference>
<dbReference type="InterPro" id="IPR009081">
    <property type="entry name" value="PP-bd_ACP"/>
</dbReference>
<dbReference type="Pfam" id="PF07993">
    <property type="entry name" value="NAD_binding_4"/>
    <property type="match status" value="1"/>
</dbReference>
<keyword evidence="9" id="KW-0028">Amino-acid biosynthesis</keyword>
<dbReference type="InterPro" id="IPR013120">
    <property type="entry name" value="FAR_NAD-bd"/>
</dbReference>
<dbReference type="Pfam" id="PF00550">
    <property type="entry name" value="PP-binding"/>
    <property type="match status" value="1"/>
</dbReference>
<dbReference type="InterPro" id="IPR020845">
    <property type="entry name" value="AMP-binding_CS"/>
</dbReference>
<protein>
    <recommendedName>
        <fullName evidence="12">Alpha-aminoadipate reductase</fullName>
        <ecNumber evidence="6">1.2.1.31</ecNumber>
        <ecNumber evidence="5">1.2.1.95</ecNumber>
    </recommendedName>
    <alternativeName>
        <fullName evidence="11">L-aminoadipate-semialdehyde dehydrogenase</fullName>
    </alternativeName>
</protein>
<evidence type="ECO:0000256" key="13">
    <source>
        <dbReference type="ARBA" id="ARBA00048260"/>
    </source>
</evidence>
<dbReference type="CDD" id="cd05235">
    <property type="entry name" value="SDR_e1"/>
    <property type="match status" value="1"/>
</dbReference>
<evidence type="ECO:0000256" key="2">
    <source>
        <dbReference type="ARBA" id="ARBA00003499"/>
    </source>
</evidence>
<comment type="catalytic activity">
    <reaction evidence="15">
        <text>(S)-2-amino-6-oxohexanoate + NADP(+) + H2O = L-2-aminoadipate + NADPH + 2 H(+)</text>
        <dbReference type="Rhea" id="RHEA:12304"/>
        <dbReference type="ChEBI" id="CHEBI:15377"/>
        <dbReference type="ChEBI" id="CHEBI:15378"/>
        <dbReference type="ChEBI" id="CHEBI:57783"/>
        <dbReference type="ChEBI" id="CHEBI:58321"/>
        <dbReference type="ChEBI" id="CHEBI:58349"/>
        <dbReference type="ChEBI" id="CHEBI:58672"/>
        <dbReference type="EC" id="1.2.1.31"/>
    </reaction>
</comment>
<dbReference type="InterPro" id="IPR010080">
    <property type="entry name" value="Thioester_reductase-like_dom"/>
</dbReference>
<proteinExistence type="inferred from homology"/>
<reference evidence="17" key="1">
    <citation type="journal article" date="2023" name="Genome Biol. Evol.">
        <title>First Whole Genome Sequence and Flow Cytometry Genome Size Data for the Lichen-Forming Fungus Ramalina farinacea (Ascomycota).</title>
        <authorList>
            <person name="Llewellyn T."/>
            <person name="Mian S."/>
            <person name="Hill R."/>
            <person name="Leitch I.J."/>
            <person name="Gaya E."/>
        </authorList>
    </citation>
    <scope>NUCLEOTIDE SEQUENCE</scope>
    <source>
        <strain evidence="17">LIQ254RAFAR</strain>
    </source>
</reference>
<evidence type="ECO:0000256" key="4">
    <source>
        <dbReference type="ARBA" id="ARBA00006432"/>
    </source>
</evidence>
<comment type="function">
    <text evidence="2">Catalyzes the activation of alpha-aminoadipate by ATP-dependent adenylation and the reduction of activated alpha-aminoadipate by NADPH. The activated alpha-aminoadipate is bound to the phosphopantheinyl group of the enzyme itself before it is reduced to (S)-2-amino-6-oxohexanoate.</text>
</comment>
<dbReference type="AlphaFoldDB" id="A0AA43QEY2"/>
<name>A0AA43QEY2_9LECA</name>
<sequence length="1069" mass="118089">MIGVLKSGAAFSVIDPAYPSDRQCIYLDVAQPKGLIVIDKASREDGKITSQVRSFIDDSLALKAEIPALELLDNGTLRGGFLGEEKDDCLFEQGGRGAEYPNVVVGPDSQPTLSFTSGSEGRPKGVQGRHYSLTYYQPWMARTFNLTENDRFTMLSGIAHDPIQRDCFTPMFLGAQLLIPAKEDIQHERLAEWMRQYQATVTHLTPAMGQILVGGAKARFPSLHHAFFVGDILMTRDCHSLQRLATNCRVVNMFGTTETQRAVSYYEIPSQNEEPNFLSQMPPVIPAGRGMKDVQVLVVDRASLEKGQPKLCDIGEVGEIFIRAGGLAEGYLGSDDLNKTKFIPNFFLSDPGTWQEKEKESSKSKNAEAQPWRAFWKGPRDRLYRSGDLGRYMETGDAECTGRADNQVKIRGFRIELGEIDTHLSKHPLVRENVTLVRRDKYEEPTLVSYYVVDMAKWPAWAKERGVEGDLGDDSMLGMLLQFRALGDDARATLKRKLPSYAVPTVFIPLKAMPVTPNYKIDRRALPYPDEADLIAAAAAAKKKERTFTHIEEIVERSWASRLRMTPGTINLDDDFFENLGGNSLIAQGVLLDMKNKAQVRLTVTTLFGHPTLQEFAEAVENAKSSKISQDRTANEECDYDADAEAIISDALPKHFPSGPIRPNIFLLTGATGFLGVSILTHLLHRIPDCKIVALVRASSPENGLDRVKTSCVAFSTWQESWTSRIECVPADLSKERLGLSPDVYTGLENTLDVVIHNAAVVHWIRDYQNLKPTNVLSTLSLLALCSEGKPKHLTFVSTTAVLDSGAYEAAAPIRESDDLSRSLTGLSNGYGQTKYVSERLIREAGKRGLRGAIVRPGYITGNPDTGIGPTDDFLLRILKGSVQLSCYPDLGHSSINLVPVAHCANVVATTSLQSEQEGVTVYQVTPHPRLPFHTFLSTLEKCGYECPKASYDEWRSRLEAYVSESSDDEEPHALLPLFDWVMKDLPVESSSKELDDGNVQALLGAEKSRADAAVTQDTVQAYLGYMVDIGFLVPPPVSKTGNEEMAFPRIRLGQFQREALGKVGRGGA</sequence>
<dbReference type="PROSITE" id="PS00455">
    <property type="entry name" value="AMP_BINDING"/>
    <property type="match status" value="1"/>
</dbReference>
<dbReference type="InterPro" id="IPR014397">
    <property type="entry name" value="Lys2"/>
</dbReference>
<dbReference type="SUPFAM" id="SSF47336">
    <property type="entry name" value="ACP-like"/>
    <property type="match status" value="1"/>
</dbReference>
<accession>A0AA43QEY2</accession>
<evidence type="ECO:0000313" key="18">
    <source>
        <dbReference type="Proteomes" id="UP001161017"/>
    </source>
</evidence>
<dbReference type="EC" id="1.2.1.31" evidence="6"/>
<dbReference type="EMBL" id="JAPUFD010000001">
    <property type="protein sequence ID" value="MDI1485331.1"/>
    <property type="molecule type" value="Genomic_DNA"/>
</dbReference>
<dbReference type="Proteomes" id="UP001161017">
    <property type="component" value="Unassembled WGS sequence"/>
</dbReference>
<dbReference type="Gene3D" id="3.40.50.12780">
    <property type="entry name" value="N-terminal domain of ligase-like"/>
    <property type="match status" value="1"/>
</dbReference>
<keyword evidence="8" id="KW-0597">Phosphoprotein</keyword>
<dbReference type="InterPro" id="IPR042099">
    <property type="entry name" value="ANL_N_sf"/>
</dbReference>
<dbReference type="GO" id="GO:0004043">
    <property type="term" value="F:L-aminoadipate-semialdehyde dehydrogenase [NAD(P)+] activity"/>
    <property type="evidence" value="ECO:0007669"/>
    <property type="project" value="UniProtKB-EC"/>
</dbReference>
<evidence type="ECO:0000256" key="1">
    <source>
        <dbReference type="ARBA" id="ARBA00001957"/>
    </source>
</evidence>
<evidence type="ECO:0000256" key="7">
    <source>
        <dbReference type="ARBA" id="ARBA00022450"/>
    </source>
</evidence>
<dbReference type="NCBIfam" id="TIGR01746">
    <property type="entry name" value="Thioester-redct"/>
    <property type="match status" value="1"/>
</dbReference>
<evidence type="ECO:0000256" key="11">
    <source>
        <dbReference type="ARBA" id="ARBA00031335"/>
    </source>
</evidence>
<dbReference type="Pfam" id="PF00501">
    <property type="entry name" value="AMP-binding"/>
    <property type="match status" value="1"/>
</dbReference>
<comment type="catalytic activity">
    <reaction evidence="13">
        <text>(S)-2-amino-6-oxohexanoate + AMP + diphosphate + NADP(+) = L-2-aminoadipate + ATP + NADPH + H(+)</text>
        <dbReference type="Rhea" id="RHEA:46936"/>
        <dbReference type="ChEBI" id="CHEBI:15378"/>
        <dbReference type="ChEBI" id="CHEBI:30616"/>
        <dbReference type="ChEBI" id="CHEBI:33019"/>
        <dbReference type="ChEBI" id="CHEBI:57783"/>
        <dbReference type="ChEBI" id="CHEBI:58321"/>
        <dbReference type="ChEBI" id="CHEBI:58349"/>
        <dbReference type="ChEBI" id="CHEBI:58672"/>
        <dbReference type="ChEBI" id="CHEBI:456215"/>
        <dbReference type="EC" id="1.2.1.95"/>
    </reaction>
</comment>
<evidence type="ECO:0000256" key="3">
    <source>
        <dbReference type="ARBA" id="ARBA00004827"/>
    </source>
</evidence>
<comment type="pathway">
    <text evidence="3">Amino-acid biosynthesis; L-lysine biosynthesis via AAA pathway; L-lysine from L-alpha-aminoadipate (fungal route): step 1/3.</text>
</comment>
<dbReference type="PROSITE" id="PS50075">
    <property type="entry name" value="CARRIER"/>
    <property type="match status" value="1"/>
</dbReference>
<gene>
    <name evidence="17" type="primary">LYS2</name>
    <name evidence="17" type="ORF">OHK93_000468</name>
</gene>
<dbReference type="Gene3D" id="1.10.1200.10">
    <property type="entry name" value="ACP-like"/>
    <property type="match status" value="1"/>
</dbReference>
<comment type="catalytic activity">
    <reaction evidence="14">
        <text>(S)-2-amino-6-oxohexanoate + NAD(+) + H2O = L-2-aminoadipate + NADH + 2 H(+)</text>
        <dbReference type="Rhea" id="RHEA:12308"/>
        <dbReference type="ChEBI" id="CHEBI:15377"/>
        <dbReference type="ChEBI" id="CHEBI:15378"/>
        <dbReference type="ChEBI" id="CHEBI:57540"/>
        <dbReference type="ChEBI" id="CHEBI:57945"/>
        <dbReference type="ChEBI" id="CHEBI:58321"/>
        <dbReference type="ChEBI" id="CHEBI:58672"/>
        <dbReference type="EC" id="1.2.1.31"/>
    </reaction>
</comment>
<dbReference type="PANTHER" id="PTHR44845">
    <property type="entry name" value="CARRIER DOMAIN-CONTAINING PROTEIN"/>
    <property type="match status" value="1"/>
</dbReference>
<dbReference type="NCBIfam" id="TIGR03443">
    <property type="entry name" value="alpha_am_amid"/>
    <property type="match status" value="1"/>
</dbReference>
<dbReference type="PANTHER" id="PTHR44845:SF1">
    <property type="entry name" value="L-2-AMINOADIPATE REDUCTASE"/>
    <property type="match status" value="1"/>
</dbReference>
<evidence type="ECO:0000256" key="12">
    <source>
        <dbReference type="ARBA" id="ARBA00032195"/>
    </source>
</evidence>
<organism evidence="17 18">
    <name type="scientific">Ramalina farinacea</name>
    <dbReference type="NCBI Taxonomy" id="258253"/>
    <lineage>
        <taxon>Eukaryota</taxon>
        <taxon>Fungi</taxon>
        <taxon>Dikarya</taxon>
        <taxon>Ascomycota</taxon>
        <taxon>Pezizomycotina</taxon>
        <taxon>Lecanoromycetes</taxon>
        <taxon>OSLEUM clade</taxon>
        <taxon>Lecanoromycetidae</taxon>
        <taxon>Lecanorales</taxon>
        <taxon>Lecanorineae</taxon>
        <taxon>Ramalinaceae</taxon>
        <taxon>Ramalina</taxon>
    </lineage>
</organism>
<keyword evidence="10" id="KW-0457">Lysine biosynthesis</keyword>
<evidence type="ECO:0000256" key="8">
    <source>
        <dbReference type="ARBA" id="ARBA00022553"/>
    </source>
</evidence>